<evidence type="ECO:0000313" key="1">
    <source>
        <dbReference type="EMBL" id="KWW98090.1"/>
    </source>
</evidence>
<dbReference type="RefSeq" id="WP_067071834.1">
    <property type="nucleotide sequence ID" value="NZ_JYIJ01000019.1"/>
</dbReference>
<evidence type="ECO:0000313" key="2">
    <source>
        <dbReference type="EMBL" id="KWX09889.1"/>
    </source>
</evidence>
<dbReference type="Pfam" id="PF13738">
    <property type="entry name" value="Pyr_redox_3"/>
    <property type="match status" value="1"/>
</dbReference>
<dbReference type="GO" id="GO:0004497">
    <property type="term" value="F:monooxygenase activity"/>
    <property type="evidence" value="ECO:0007669"/>
    <property type="project" value="UniProtKB-KW"/>
</dbReference>
<sequence>MNDQQRAGDPAVVIVGAGFAGLGMAIQLKRAGVEDFVVLEKADEVGGTWRDNRYPGCACDVQSHLYSYSFEPNPAWSRMFAEQQEIWDYLKHCAEKYRITPHIRFGTELVGAEYDDATGTWRVRTNRGAITTRALVLATGPLHQPAYPDIPGIDRFRGKAFHSAEWDHGYDLAGKRVAVIGTGASAIQFVPRIAPRVDRLHLFQRTPPWILPKPDRSISPLEQRLFRAVPALQRLYRSAIYWTLEARILGFTVHPRLMKLAEAVARQHLRRQVPDPELRRKLTPDYTIGCKRILISNDYYPALTRPNVELVTDGIAEIREHAVVTRDGVERPVDAIIYGTGFHVIDAFDHLDIVGRDGLKLREAWSGGVEAYLGVTVAGFPNLFFLLGPNSGLGHSSMVFMIEAQVRYVLQALRPLLRGDARAVDVRADVQATFNQRLQARLREAVWGIGGCRSWYLDENGVNRALWPGSTAEYWLRTRRLKPAEYRIEA</sequence>
<reference evidence="2 4" key="2">
    <citation type="submission" date="2015-02" db="EMBL/GenBank/DDBJ databases">
        <title>Physiological reanalysis, assessment of diazotrophy, and genome sequences of multiple isolates of Streptomyces thermoautotrophicus.</title>
        <authorList>
            <person name="MacKellar D.C."/>
            <person name="Lieber L."/>
            <person name="Norman J."/>
            <person name="Bolger A."/>
            <person name="Tobin C."/>
            <person name="Murray J.W."/>
            <person name="Prell J."/>
        </authorList>
    </citation>
    <scope>NUCLEOTIDE SEQUENCE [LARGE SCALE GENOMIC DNA]</scope>
    <source>
        <strain evidence="2 4">UBT1</strain>
    </source>
</reference>
<dbReference type="SUPFAM" id="SSF51905">
    <property type="entry name" value="FAD/NAD(P)-binding domain"/>
    <property type="match status" value="1"/>
</dbReference>
<dbReference type="AlphaFoldDB" id="A0A132NIF8"/>
<accession>A0A132NIF8</accession>
<gene>
    <name evidence="1" type="ORF">TH66_22685</name>
    <name evidence="2" type="ORF">TR74_06925</name>
</gene>
<evidence type="ECO:0000313" key="4">
    <source>
        <dbReference type="Proteomes" id="UP000070659"/>
    </source>
</evidence>
<keyword evidence="2" id="KW-0560">Oxidoreductase</keyword>
<dbReference type="PANTHER" id="PTHR42877:SF4">
    <property type="entry name" value="FAD_NAD(P)-BINDING DOMAIN-CONTAINING PROTEIN-RELATED"/>
    <property type="match status" value="1"/>
</dbReference>
<proteinExistence type="predicted"/>
<dbReference type="EMBL" id="JYIJ01000019">
    <property type="protein sequence ID" value="KWW98090.1"/>
    <property type="molecule type" value="Genomic_DNA"/>
</dbReference>
<protein>
    <submittedName>
        <fullName evidence="2">4-hydroxyacetophenone monooxygenase</fullName>
    </submittedName>
</protein>
<comment type="caution">
    <text evidence="2">The sequence shown here is derived from an EMBL/GenBank/DDBJ whole genome shotgun (WGS) entry which is preliminary data.</text>
</comment>
<name>A0A132NIF8_9ACTN</name>
<dbReference type="Gene3D" id="3.50.50.60">
    <property type="entry name" value="FAD/NAD(P)-binding domain"/>
    <property type="match status" value="2"/>
</dbReference>
<dbReference type="PATRIC" id="fig|1469144.8.peg.1204"/>
<dbReference type="PANTHER" id="PTHR42877">
    <property type="entry name" value="L-ORNITHINE N(5)-MONOOXYGENASE-RELATED"/>
    <property type="match status" value="1"/>
</dbReference>
<dbReference type="EMBL" id="JYIK01000694">
    <property type="protein sequence ID" value="KWX09889.1"/>
    <property type="molecule type" value="Genomic_DNA"/>
</dbReference>
<reference evidence="3" key="1">
    <citation type="submission" date="2015-02" db="EMBL/GenBank/DDBJ databases">
        <title>Physiological reanalysis, assessment of diazotrophy, and genome sequences of multiple isolates of Streptomyces thermoautotrophicus.</title>
        <authorList>
            <person name="MacKellar D.C."/>
            <person name="Lieber L."/>
            <person name="Norman J."/>
            <person name="Bolger A."/>
            <person name="Tobin C."/>
            <person name="Murray J.W."/>
            <person name="Friesen M."/>
            <person name="Prell J."/>
        </authorList>
    </citation>
    <scope>NUCLEOTIDE SEQUENCE [LARGE SCALE GENOMIC DNA]</scope>
    <source>
        <strain evidence="3">UBT1</strain>
    </source>
</reference>
<dbReference type="InterPro" id="IPR051209">
    <property type="entry name" value="FAD-bind_Monooxygenase_sf"/>
</dbReference>
<organism evidence="2 3">
    <name type="scientific">Carbonactinospora thermoautotrophica</name>
    <dbReference type="NCBI Taxonomy" id="1469144"/>
    <lineage>
        <taxon>Bacteria</taxon>
        <taxon>Bacillati</taxon>
        <taxon>Actinomycetota</taxon>
        <taxon>Actinomycetes</taxon>
        <taxon>Kitasatosporales</taxon>
        <taxon>Carbonactinosporaceae</taxon>
        <taxon>Carbonactinospora</taxon>
    </lineage>
</organism>
<dbReference type="Proteomes" id="UP000070598">
    <property type="component" value="Unassembled WGS sequence"/>
</dbReference>
<dbReference type="PRINTS" id="PR00469">
    <property type="entry name" value="PNDRDTASEII"/>
</dbReference>
<evidence type="ECO:0000313" key="3">
    <source>
        <dbReference type="Proteomes" id="UP000070598"/>
    </source>
</evidence>
<keyword evidence="2" id="KW-0503">Monooxygenase</keyword>
<dbReference type="InterPro" id="IPR036188">
    <property type="entry name" value="FAD/NAD-bd_sf"/>
</dbReference>
<dbReference type="Proteomes" id="UP000070659">
    <property type="component" value="Unassembled WGS sequence"/>
</dbReference>